<evidence type="ECO:0000313" key="4">
    <source>
        <dbReference type="Proteomes" id="UP000002630"/>
    </source>
</evidence>
<evidence type="ECO:0000313" key="3">
    <source>
        <dbReference type="EMBL" id="CBJ33953.1"/>
    </source>
</evidence>
<dbReference type="AlphaFoldDB" id="D7G6L4"/>
<dbReference type="EMBL" id="FN649760">
    <property type="protein sequence ID" value="CBJ33953.1"/>
    <property type="molecule type" value="Genomic_DNA"/>
</dbReference>
<keyword evidence="4" id="KW-1185">Reference proteome</keyword>
<dbReference type="InParanoid" id="D7G6L4"/>
<organism evidence="3 4">
    <name type="scientific">Ectocarpus siliculosus</name>
    <name type="common">Brown alga</name>
    <name type="synonym">Conferva siliculosa</name>
    <dbReference type="NCBI Taxonomy" id="2880"/>
    <lineage>
        <taxon>Eukaryota</taxon>
        <taxon>Sar</taxon>
        <taxon>Stramenopiles</taxon>
        <taxon>Ochrophyta</taxon>
        <taxon>PX clade</taxon>
        <taxon>Phaeophyceae</taxon>
        <taxon>Ectocarpales</taxon>
        <taxon>Ectocarpaceae</taxon>
        <taxon>Ectocarpus</taxon>
    </lineage>
</organism>
<evidence type="ECO:0000256" key="1">
    <source>
        <dbReference type="SAM" id="Coils"/>
    </source>
</evidence>
<feature type="compositionally biased region" description="Polar residues" evidence="2">
    <location>
        <begin position="1"/>
        <end position="18"/>
    </location>
</feature>
<keyword evidence="1" id="KW-0175">Coiled coil</keyword>
<dbReference type="Proteomes" id="UP000002630">
    <property type="component" value="Unassembled WGS sequence"/>
</dbReference>
<gene>
    <name evidence="3" type="ORF">Esi_0753_0001</name>
</gene>
<sequence>MFLDSTRSTHLRQITPQRFETDRFRPGTLNTRASPVLLLDNSQDDARRELAAEIRENEVQPQKLRADAAERDLSELRQAAHGWLSAAHALKLEAVAEARESGFAEGRGDLLGKLERSHRERLALSEEVLVARTEAVDAIAAMGEAGAAALVKSRDVWRAEGRAAAEQELLAGEDVASEVREAFAAYVVSAHEQRLAAVARERERAGEAARELSRELARANEMLAALSKGGAAAAAATAVAAAAAAVKLATSSSFWQECGGGQKW</sequence>
<name>D7G6L4_ECTSI</name>
<protein>
    <submittedName>
        <fullName evidence="3">Uncharacterized protein</fullName>
    </submittedName>
</protein>
<feature type="coiled-coil region" evidence="1">
    <location>
        <begin position="195"/>
        <end position="229"/>
    </location>
</feature>
<feature type="region of interest" description="Disordered" evidence="2">
    <location>
        <begin position="1"/>
        <end position="27"/>
    </location>
</feature>
<proteinExistence type="predicted"/>
<accession>D7G6L4</accession>
<evidence type="ECO:0000256" key="2">
    <source>
        <dbReference type="SAM" id="MobiDB-lite"/>
    </source>
</evidence>
<reference evidence="3 4" key="1">
    <citation type="journal article" date="2010" name="Nature">
        <title>The Ectocarpus genome and the independent evolution of multicellularity in brown algae.</title>
        <authorList>
            <person name="Cock J.M."/>
            <person name="Sterck L."/>
            <person name="Rouze P."/>
            <person name="Scornet D."/>
            <person name="Allen A.E."/>
            <person name="Amoutzias G."/>
            <person name="Anthouard V."/>
            <person name="Artiguenave F."/>
            <person name="Aury J.M."/>
            <person name="Badger J.H."/>
            <person name="Beszteri B."/>
            <person name="Billiau K."/>
            <person name="Bonnet E."/>
            <person name="Bothwell J.H."/>
            <person name="Bowler C."/>
            <person name="Boyen C."/>
            <person name="Brownlee C."/>
            <person name="Carrano C.J."/>
            <person name="Charrier B."/>
            <person name="Cho G.Y."/>
            <person name="Coelho S.M."/>
            <person name="Collen J."/>
            <person name="Corre E."/>
            <person name="Da Silva C."/>
            <person name="Delage L."/>
            <person name="Delaroque N."/>
            <person name="Dittami S.M."/>
            <person name="Doulbeau S."/>
            <person name="Elias M."/>
            <person name="Farnham G."/>
            <person name="Gachon C.M."/>
            <person name="Gschloessl B."/>
            <person name="Heesch S."/>
            <person name="Jabbari K."/>
            <person name="Jubin C."/>
            <person name="Kawai H."/>
            <person name="Kimura K."/>
            <person name="Kloareg B."/>
            <person name="Kupper F.C."/>
            <person name="Lang D."/>
            <person name="Le Bail A."/>
            <person name="Leblanc C."/>
            <person name="Lerouge P."/>
            <person name="Lohr M."/>
            <person name="Lopez P.J."/>
            <person name="Martens C."/>
            <person name="Maumus F."/>
            <person name="Michel G."/>
            <person name="Miranda-Saavedra D."/>
            <person name="Morales J."/>
            <person name="Moreau H."/>
            <person name="Motomura T."/>
            <person name="Nagasato C."/>
            <person name="Napoli C.A."/>
            <person name="Nelson D.R."/>
            <person name="Nyvall-Collen P."/>
            <person name="Peters A.F."/>
            <person name="Pommier C."/>
            <person name="Potin P."/>
            <person name="Poulain J."/>
            <person name="Quesneville H."/>
            <person name="Read B."/>
            <person name="Rensing S.A."/>
            <person name="Ritter A."/>
            <person name="Rousvoal S."/>
            <person name="Samanta M."/>
            <person name="Samson G."/>
            <person name="Schroeder D.C."/>
            <person name="Segurens B."/>
            <person name="Strittmatter M."/>
            <person name="Tonon T."/>
            <person name="Tregear J.W."/>
            <person name="Valentin K."/>
            <person name="von Dassow P."/>
            <person name="Yamagishi T."/>
            <person name="Van de Peer Y."/>
            <person name="Wincker P."/>
        </authorList>
    </citation>
    <scope>NUCLEOTIDE SEQUENCE [LARGE SCALE GENOMIC DNA]</scope>
    <source>
        <strain evidence="4">Ec32 / CCAP1310/4</strain>
    </source>
</reference>